<reference evidence="1 2" key="1">
    <citation type="submission" date="2017-10" db="EMBL/GenBank/DDBJ databases">
        <title>Bacillus sp. nov., a halophilic bacterium isolated from a Yangshapao Lake.</title>
        <authorList>
            <person name="Wang H."/>
        </authorList>
    </citation>
    <scope>NUCLEOTIDE SEQUENCE [LARGE SCALE GENOMIC DNA]</scope>
    <source>
        <strain evidence="1 2">YSP-3</strain>
    </source>
</reference>
<comment type="caution">
    <text evidence="1">The sequence shown here is derived from an EMBL/GenBank/DDBJ whole genome shotgun (WGS) entry which is preliminary data.</text>
</comment>
<evidence type="ECO:0008006" key="3">
    <source>
        <dbReference type="Google" id="ProtNLM"/>
    </source>
</evidence>
<dbReference type="OrthoDB" id="5649947at2"/>
<evidence type="ECO:0000313" key="2">
    <source>
        <dbReference type="Proteomes" id="UP000248066"/>
    </source>
</evidence>
<dbReference type="Proteomes" id="UP000248066">
    <property type="component" value="Unassembled WGS sequence"/>
</dbReference>
<gene>
    <name evidence="1" type="ORF">CR205_12360</name>
</gene>
<proteinExistence type="predicted"/>
<evidence type="ECO:0000313" key="1">
    <source>
        <dbReference type="EMBL" id="PYZ96504.1"/>
    </source>
</evidence>
<keyword evidence="2" id="KW-1185">Reference proteome</keyword>
<organism evidence="1 2">
    <name type="scientific">Alteribacter lacisalsi</name>
    <dbReference type="NCBI Taxonomy" id="2045244"/>
    <lineage>
        <taxon>Bacteria</taxon>
        <taxon>Bacillati</taxon>
        <taxon>Bacillota</taxon>
        <taxon>Bacilli</taxon>
        <taxon>Bacillales</taxon>
        <taxon>Bacillaceae</taxon>
        <taxon>Alteribacter</taxon>
    </lineage>
</organism>
<name>A0A2W0H3U8_9BACI</name>
<dbReference type="AlphaFoldDB" id="A0A2W0H3U8"/>
<sequence>MARLHNFKIKSRMDVSTSFLRLGIHTFHEAADFVTKLPYGRNTDRADYTLVLKEKQGTCSTKHALLASLCEEHGIKEVQLYTGIYEMNETNTPGTGAVLNAYGLSGLPEAHCYLKYDGSRFDFTRPGAKAEGILTEKKISPAGIGEAKITFHRRFIEDWIEKKKLTMQPEKLWAIREECIQALSVR</sequence>
<protein>
    <recommendedName>
        <fullName evidence="3">Transglutaminase-like domain-containing protein</fullName>
    </recommendedName>
</protein>
<dbReference type="EMBL" id="PDOF01000002">
    <property type="protein sequence ID" value="PYZ96504.1"/>
    <property type="molecule type" value="Genomic_DNA"/>
</dbReference>
<dbReference type="RefSeq" id="WP_110520256.1">
    <property type="nucleotide sequence ID" value="NZ_PDOF01000002.1"/>
</dbReference>
<accession>A0A2W0H3U8</accession>